<accession>A0A346Y276</accession>
<evidence type="ECO:0000256" key="2">
    <source>
        <dbReference type="ARBA" id="ARBA00004651"/>
    </source>
</evidence>
<dbReference type="GO" id="GO:0015099">
    <property type="term" value="F:nickel cation transmembrane transporter activity"/>
    <property type="evidence" value="ECO:0007669"/>
    <property type="project" value="InterPro"/>
</dbReference>
<feature type="transmembrane region" description="Helical" evidence="14">
    <location>
        <begin position="296"/>
        <end position="317"/>
    </location>
</feature>
<evidence type="ECO:0000256" key="13">
    <source>
        <dbReference type="SAM" id="MobiDB-lite"/>
    </source>
</evidence>
<evidence type="ECO:0000313" key="16">
    <source>
        <dbReference type="Proteomes" id="UP000264006"/>
    </source>
</evidence>
<dbReference type="RefSeq" id="WP_164710773.1">
    <property type="nucleotide sequence ID" value="NZ_CP031165.1"/>
</dbReference>
<feature type="transmembrane region" description="Helical" evidence="14">
    <location>
        <begin position="329"/>
        <end position="350"/>
    </location>
</feature>
<keyword evidence="8 14" id="KW-1133">Transmembrane helix</keyword>
<sequence>MTTTPSSSSPSPVVRGHARVLVVLFAAVLVSMLVAGPASAHPLGNFTTNTSAAILPGPDGVDVAYVLDLAEVPAQQSGRAIEAAGGPEAWAQEECTTVAGAQTLTVDGTVVPLDVATVGITFPPGQAGLDTLRLRCDLIADTDVAAGTSIGYADGYRADTLGWREVVAAGDGVDLTDSDVPATSSSTQLRTYPEATVSDLTTATVVVGEGAGDPAAVEALRATDVELVDAASPGGLEGLVERYTELVARQDLTVGFVLVAILLSIVLGTAHAVAPGHGKTVIAAYLLGEGGQARQAVALGSTVAVTHTIGVLVLGVIVSTSTSLAPERLYPILGVMGGVLFTLLGVSLLVRALRNKGHSHDHDHGHSHGHGHGGHDHGAGHVAPVPAQDRVLVAHGPAEPFTSPEPATLRPHEHHDHPSSTGHDDDHDHSHAPTPAAGWRSLILPGLAGGMVPSPSALLVLLGGIAIGRAWFGVLLVLAYGIGMALALVGAGYLLHRVRFRVAERLESQTWARVSTALPVITSSLIVVGGLVIIGRSLLGAA</sequence>
<dbReference type="GO" id="GO:0046583">
    <property type="term" value="F:monoatomic cation efflux transmembrane transporter activity"/>
    <property type="evidence" value="ECO:0007669"/>
    <property type="project" value="TreeGrafter"/>
</dbReference>
<comment type="subcellular location">
    <subcellularLocation>
        <location evidence="2">Cell membrane</location>
        <topology evidence="2">Multi-pass membrane protein</topology>
    </subcellularLocation>
</comment>
<dbReference type="KEGG" id="euz:DVS28_a3901"/>
<evidence type="ECO:0000256" key="10">
    <source>
        <dbReference type="ARBA" id="ARBA00023112"/>
    </source>
</evidence>
<feature type="region of interest" description="Disordered" evidence="13">
    <location>
        <begin position="357"/>
        <end position="383"/>
    </location>
</feature>
<dbReference type="GO" id="GO:0005886">
    <property type="term" value="C:plasma membrane"/>
    <property type="evidence" value="ECO:0007669"/>
    <property type="project" value="UniProtKB-SubCell"/>
</dbReference>
<evidence type="ECO:0000256" key="8">
    <source>
        <dbReference type="ARBA" id="ARBA00022989"/>
    </source>
</evidence>
<evidence type="ECO:0000256" key="9">
    <source>
        <dbReference type="ARBA" id="ARBA00023065"/>
    </source>
</evidence>
<keyword evidence="16" id="KW-1185">Reference proteome</keyword>
<name>A0A346Y276_9ACTN</name>
<reference evidence="15 16" key="1">
    <citation type="submission" date="2018-09" db="EMBL/GenBank/DDBJ databases">
        <title>Complete genome sequence of Euzebya sp. DY32-46 isolated from seawater of Pacific Ocean.</title>
        <authorList>
            <person name="Xu L."/>
            <person name="Wu Y.-H."/>
            <person name="Xu X.-W."/>
        </authorList>
    </citation>
    <scope>NUCLEOTIDE SEQUENCE [LARGE SCALE GENOMIC DNA]</scope>
    <source>
        <strain evidence="15 16">DY32-46</strain>
    </source>
</reference>
<keyword evidence="12" id="KW-0170">Cobalt</keyword>
<keyword evidence="5" id="KW-1003">Cell membrane</keyword>
<feature type="transmembrane region" description="Helical" evidence="14">
    <location>
        <begin position="516"/>
        <end position="539"/>
    </location>
</feature>
<evidence type="ECO:0000256" key="12">
    <source>
        <dbReference type="ARBA" id="ARBA00023285"/>
    </source>
</evidence>
<evidence type="ECO:0000256" key="3">
    <source>
        <dbReference type="ARBA" id="ARBA00022426"/>
    </source>
</evidence>
<evidence type="ECO:0000256" key="4">
    <source>
        <dbReference type="ARBA" id="ARBA00022448"/>
    </source>
</evidence>
<feature type="region of interest" description="Disordered" evidence="13">
    <location>
        <begin position="397"/>
        <end position="434"/>
    </location>
</feature>
<comment type="function">
    <text evidence="1">Efflux system for nickel and cobalt.</text>
</comment>
<keyword evidence="11 14" id="KW-0472">Membrane</keyword>
<evidence type="ECO:0000256" key="6">
    <source>
        <dbReference type="ARBA" id="ARBA00022596"/>
    </source>
</evidence>
<dbReference type="GO" id="GO:0032025">
    <property type="term" value="P:response to cobalt ion"/>
    <property type="evidence" value="ECO:0007669"/>
    <property type="project" value="TreeGrafter"/>
</dbReference>
<dbReference type="InterPro" id="IPR011541">
    <property type="entry name" value="Ni/Co_transpt_high_affinity"/>
</dbReference>
<dbReference type="InterPro" id="IPR051224">
    <property type="entry name" value="NiCoT_RcnA"/>
</dbReference>
<feature type="transmembrane region" description="Helical" evidence="14">
    <location>
        <begin position="442"/>
        <end position="465"/>
    </location>
</feature>
<evidence type="ECO:0000313" key="15">
    <source>
        <dbReference type="EMBL" id="AXV08573.1"/>
    </source>
</evidence>
<dbReference type="PANTHER" id="PTHR40659:SF1">
    <property type="entry name" value="NICKEL_COBALT EFFLUX SYSTEM RCNA"/>
    <property type="match status" value="1"/>
</dbReference>
<dbReference type="GO" id="GO:0006824">
    <property type="term" value="P:cobalt ion transport"/>
    <property type="evidence" value="ECO:0007669"/>
    <property type="project" value="UniProtKB-KW"/>
</dbReference>
<keyword evidence="9" id="KW-0406">Ion transport</keyword>
<keyword evidence="3" id="KW-0171">Cobalt transport</keyword>
<feature type="compositionally biased region" description="Basic and acidic residues" evidence="13">
    <location>
        <begin position="410"/>
        <end position="431"/>
    </location>
</feature>
<protein>
    <recommendedName>
        <fullName evidence="17">ABC-type nickel/cobalt efflux system, permease component RcnA</fullName>
    </recommendedName>
</protein>
<evidence type="ECO:0000256" key="7">
    <source>
        <dbReference type="ARBA" id="ARBA00022692"/>
    </source>
</evidence>
<gene>
    <name evidence="15" type="ORF">DVS28_a3901</name>
</gene>
<evidence type="ECO:0008006" key="17">
    <source>
        <dbReference type="Google" id="ProtNLM"/>
    </source>
</evidence>
<dbReference type="GO" id="GO:0010045">
    <property type="term" value="P:response to nickel cation"/>
    <property type="evidence" value="ECO:0007669"/>
    <property type="project" value="TreeGrafter"/>
</dbReference>
<keyword evidence="4" id="KW-0813">Transport</keyword>
<keyword evidence="7 14" id="KW-0812">Transmembrane</keyword>
<proteinExistence type="predicted"/>
<evidence type="ECO:0000256" key="14">
    <source>
        <dbReference type="SAM" id="Phobius"/>
    </source>
</evidence>
<dbReference type="Pfam" id="PF03824">
    <property type="entry name" value="NicO"/>
    <property type="match status" value="1"/>
</dbReference>
<dbReference type="PANTHER" id="PTHR40659">
    <property type="entry name" value="NICKEL/COBALT EFFLUX SYSTEM RCNA"/>
    <property type="match status" value="1"/>
</dbReference>
<dbReference type="AlphaFoldDB" id="A0A346Y276"/>
<evidence type="ECO:0000256" key="11">
    <source>
        <dbReference type="ARBA" id="ARBA00023136"/>
    </source>
</evidence>
<keyword evidence="6" id="KW-0533">Nickel</keyword>
<evidence type="ECO:0000256" key="1">
    <source>
        <dbReference type="ARBA" id="ARBA00002510"/>
    </source>
</evidence>
<feature type="transmembrane region" description="Helical" evidence="14">
    <location>
        <begin position="471"/>
        <end position="495"/>
    </location>
</feature>
<evidence type="ECO:0000256" key="5">
    <source>
        <dbReference type="ARBA" id="ARBA00022475"/>
    </source>
</evidence>
<keyword evidence="10" id="KW-0921">Nickel transport</keyword>
<feature type="transmembrane region" description="Helical" evidence="14">
    <location>
        <begin position="252"/>
        <end position="275"/>
    </location>
</feature>
<dbReference type="Proteomes" id="UP000264006">
    <property type="component" value="Chromosome"/>
</dbReference>
<dbReference type="EMBL" id="CP031165">
    <property type="protein sequence ID" value="AXV08573.1"/>
    <property type="molecule type" value="Genomic_DNA"/>
</dbReference>
<organism evidence="15 16">
    <name type="scientific">Euzebya pacifica</name>
    <dbReference type="NCBI Taxonomy" id="1608957"/>
    <lineage>
        <taxon>Bacteria</taxon>
        <taxon>Bacillati</taxon>
        <taxon>Actinomycetota</taxon>
        <taxon>Nitriliruptoria</taxon>
        <taxon>Euzebyales</taxon>
    </lineage>
</organism>